<keyword evidence="1" id="KW-0812">Transmembrane</keyword>
<feature type="transmembrane region" description="Helical" evidence="1">
    <location>
        <begin position="273"/>
        <end position="292"/>
    </location>
</feature>
<dbReference type="AlphaFoldDB" id="A0A1H3E4P9"/>
<feature type="transmembrane region" description="Helical" evidence="1">
    <location>
        <begin position="211"/>
        <end position="232"/>
    </location>
</feature>
<evidence type="ECO:0008006" key="4">
    <source>
        <dbReference type="Google" id="ProtNLM"/>
    </source>
</evidence>
<feature type="transmembrane region" description="Helical" evidence="1">
    <location>
        <begin position="32"/>
        <end position="49"/>
    </location>
</feature>
<evidence type="ECO:0000313" key="3">
    <source>
        <dbReference type="Proteomes" id="UP000199266"/>
    </source>
</evidence>
<evidence type="ECO:0000313" key="2">
    <source>
        <dbReference type="EMBL" id="SDX73228.1"/>
    </source>
</evidence>
<dbReference type="Proteomes" id="UP000199266">
    <property type="component" value="Unassembled WGS sequence"/>
</dbReference>
<feature type="transmembrane region" description="Helical" evidence="1">
    <location>
        <begin position="374"/>
        <end position="398"/>
    </location>
</feature>
<dbReference type="CDD" id="cd21416">
    <property type="entry name" value="HDC_protein"/>
    <property type="match status" value="1"/>
</dbReference>
<dbReference type="RefSeq" id="WP_200778691.1">
    <property type="nucleotide sequence ID" value="NZ_FNPD01000002.1"/>
</dbReference>
<reference evidence="3" key="1">
    <citation type="submission" date="2016-10" db="EMBL/GenBank/DDBJ databases">
        <authorList>
            <person name="Varghese N."/>
            <person name="Submissions S."/>
        </authorList>
    </citation>
    <scope>NUCLEOTIDE SEQUENCE [LARGE SCALE GENOMIC DNA]</scope>
    <source>
        <strain evidence="3">DSM 13490</strain>
    </source>
</reference>
<proteinExistence type="predicted"/>
<sequence length="399" mass="43192">MVQSMFFLFICLIIFTIGDVLGVATKAKLSSVFVALMIFLVGFLTGVLPKDIINQAMLSDIARWSSGFIVFHMGTMINMRELAREWRTVVMSLTAMAIASLSIVVIIPFIGKQAAIVSIPIINGGIVATQIMTTTALDKGLGLAAALGAIIYAVQKFVGTPPASLFGLREAKLILKEYREKGMSESSKVSKDDPEEAQKPLLYERLGLGKYFTPFTCLGVTAFFAWLSYYLQWASKTMGVEINYSIWALILGAVIGQIGIVPPKILEKGNSAGLLNMAIFAGIIPSLAMIEVGDLMTLLFQTVAIFAAVLIGTFLLVYFLPLWKIVGSRNLAVGISMAQLLGFPATYLISNEIATAVAENEEEREIILKRIMPAYVIAGFASVTTLSIVIAGICTNFLN</sequence>
<gene>
    <name evidence="2" type="ORF">SAMN03080603_00404</name>
</gene>
<protein>
    <recommendedName>
        <fullName evidence="4">Na+/glutamate symporter</fullName>
    </recommendedName>
</protein>
<name>A0A1H3E4P9_9BACT</name>
<feature type="transmembrane region" description="Helical" evidence="1">
    <location>
        <begin position="89"/>
        <end position="110"/>
    </location>
</feature>
<dbReference type="InterPro" id="IPR049576">
    <property type="entry name" value="HDC-like"/>
</dbReference>
<accession>A0A1H3E4P9</accession>
<organism evidence="2 3">
    <name type="scientific">Acetomicrobium thermoterrenum DSM 13490</name>
    <dbReference type="NCBI Taxonomy" id="1120987"/>
    <lineage>
        <taxon>Bacteria</taxon>
        <taxon>Thermotogati</taxon>
        <taxon>Synergistota</taxon>
        <taxon>Synergistia</taxon>
        <taxon>Synergistales</taxon>
        <taxon>Acetomicrobiaceae</taxon>
        <taxon>Acetomicrobium</taxon>
    </lineage>
</organism>
<keyword evidence="3" id="KW-1185">Reference proteome</keyword>
<feature type="transmembrane region" description="Helical" evidence="1">
    <location>
        <begin position="298"/>
        <end position="320"/>
    </location>
</feature>
<dbReference type="EMBL" id="FNPD01000002">
    <property type="protein sequence ID" value="SDX73228.1"/>
    <property type="molecule type" value="Genomic_DNA"/>
</dbReference>
<feature type="transmembrane region" description="Helical" evidence="1">
    <location>
        <begin position="244"/>
        <end position="261"/>
    </location>
</feature>
<evidence type="ECO:0000256" key="1">
    <source>
        <dbReference type="SAM" id="Phobius"/>
    </source>
</evidence>
<keyword evidence="1" id="KW-1133">Transmembrane helix</keyword>
<keyword evidence="1" id="KW-0472">Membrane</keyword>